<sequence length="110" mass="13319">MDELMERIKKLEYHQKLLLEMIQPVNKDFDLLIIKNGLAEKEVKEFHLLCEELLDEMERQKAENFVFHSPLFKQFTAMLNRKLEPRETIQACLKQNIHPKLMKVLWLNIR</sequence>
<dbReference type="InterPro" id="IPR015058">
    <property type="entry name" value="DUF1878"/>
</dbReference>
<dbReference type="OrthoDB" id="2353223at2"/>
<evidence type="ECO:0000313" key="1">
    <source>
        <dbReference type="EMBL" id="RST75166.1"/>
    </source>
</evidence>
<name>A0A429Y1X2_9BACI</name>
<evidence type="ECO:0000313" key="2">
    <source>
        <dbReference type="Proteomes" id="UP000287156"/>
    </source>
</evidence>
<gene>
    <name evidence="1" type="ORF">D4T97_007865</name>
</gene>
<dbReference type="Proteomes" id="UP000287156">
    <property type="component" value="Unassembled WGS sequence"/>
</dbReference>
<keyword evidence="2" id="KW-1185">Reference proteome</keyword>
<dbReference type="Pfam" id="PF08963">
    <property type="entry name" value="DUF1878"/>
    <property type="match status" value="1"/>
</dbReference>
<comment type="caution">
    <text evidence="1">The sequence shown here is derived from an EMBL/GenBank/DDBJ whole genome shotgun (WGS) entry which is preliminary data.</text>
</comment>
<organism evidence="1 2">
    <name type="scientific">Siminovitchia acidinfaciens</name>
    <dbReference type="NCBI Taxonomy" id="2321395"/>
    <lineage>
        <taxon>Bacteria</taxon>
        <taxon>Bacillati</taxon>
        <taxon>Bacillota</taxon>
        <taxon>Bacilli</taxon>
        <taxon>Bacillales</taxon>
        <taxon>Bacillaceae</taxon>
        <taxon>Siminovitchia</taxon>
    </lineage>
</organism>
<proteinExistence type="predicted"/>
<protein>
    <submittedName>
        <fullName evidence="1">DUF1878 family protein</fullName>
    </submittedName>
</protein>
<dbReference type="Gene3D" id="1.10.3750.10">
    <property type="entry name" value="YhaI-like"/>
    <property type="match status" value="1"/>
</dbReference>
<accession>A0A429Y1X2</accession>
<dbReference type="EMBL" id="QYTV02000003">
    <property type="protein sequence ID" value="RST75166.1"/>
    <property type="molecule type" value="Genomic_DNA"/>
</dbReference>
<dbReference type="InterPro" id="IPR035945">
    <property type="entry name" value="YhaI-like_sf"/>
</dbReference>
<dbReference type="RefSeq" id="WP_126049400.1">
    <property type="nucleotide sequence ID" value="NZ_QYTV02000003.1"/>
</dbReference>
<dbReference type="AlphaFoldDB" id="A0A429Y1X2"/>
<dbReference type="SUPFAM" id="SSF109915">
    <property type="entry name" value="Hypothetical protein YhaI"/>
    <property type="match status" value="1"/>
</dbReference>
<reference evidence="1" key="1">
    <citation type="submission" date="2018-12" db="EMBL/GenBank/DDBJ databases">
        <authorList>
            <person name="Sun L."/>
            <person name="Chen Z."/>
        </authorList>
    </citation>
    <scope>NUCLEOTIDE SEQUENCE [LARGE SCALE GENOMIC DNA]</scope>
    <source>
        <strain evidence="1">3-2-2</strain>
    </source>
</reference>